<dbReference type="STRING" id="649638.Trad_1434"/>
<protein>
    <submittedName>
        <fullName evidence="2">Phenazine biosynthesis protein PhzF family</fullName>
    </submittedName>
</protein>
<dbReference type="Gene3D" id="3.10.310.10">
    <property type="entry name" value="Diaminopimelate Epimerase, Chain A, domain 1"/>
    <property type="match status" value="2"/>
</dbReference>
<dbReference type="GO" id="GO:0016853">
    <property type="term" value="F:isomerase activity"/>
    <property type="evidence" value="ECO:0007669"/>
    <property type="project" value="TreeGrafter"/>
</dbReference>
<sequence>MELPYDLLDVFTTRPLTGNPLAVVRDARGLSDAQMQAVARELNLSETSFVLPSATCDVRARFFTPTTELPTAGHPSVGTVYALYQRGLFRDRERVTLELQAGPTEMRLERRGDALARVWMDQGVPVLGETFDKGAVARALGLGVAALERDLPVQLGSAGNPFLLVPVASLEALAAVTPSHAALAEVLGGAPVGVFAFTQNAGAPGVRVRARMFGEALGVREDPATGSAHGPLAAYLAAHTDLLRGAEAAFVSHQGLEMGRPSELFVRLRRTPEGVAVAVGGAAVRVGEGRLFLAGEDGE</sequence>
<feature type="active site" evidence="1">
    <location>
        <position position="46"/>
    </location>
</feature>
<dbReference type="PIRSF" id="PIRSF016184">
    <property type="entry name" value="PhzC_PhzF"/>
    <property type="match status" value="1"/>
</dbReference>
<dbReference type="OrthoDB" id="9788221at2"/>
<dbReference type="HOGENOM" id="CLU_048756_0_1_0"/>
<name>D7CX48_TRURR</name>
<dbReference type="eggNOG" id="COG0384">
    <property type="taxonomic scope" value="Bacteria"/>
</dbReference>
<dbReference type="Proteomes" id="UP000000379">
    <property type="component" value="Chromosome"/>
</dbReference>
<organism evidence="2 3">
    <name type="scientific">Truepera radiovictrix (strain DSM 17093 / CIP 108686 / LMG 22925 / RQ-24)</name>
    <dbReference type="NCBI Taxonomy" id="649638"/>
    <lineage>
        <taxon>Bacteria</taxon>
        <taxon>Thermotogati</taxon>
        <taxon>Deinococcota</taxon>
        <taxon>Deinococci</taxon>
        <taxon>Trueperales</taxon>
        <taxon>Trueperaceae</taxon>
        <taxon>Truepera</taxon>
    </lineage>
</organism>
<dbReference type="EMBL" id="CP002049">
    <property type="protein sequence ID" value="ADI14556.1"/>
    <property type="molecule type" value="Genomic_DNA"/>
</dbReference>
<dbReference type="KEGG" id="tra:Trad_1434"/>
<accession>D7CX48</accession>
<dbReference type="PANTHER" id="PTHR13774">
    <property type="entry name" value="PHENAZINE BIOSYNTHESIS PROTEIN"/>
    <property type="match status" value="1"/>
</dbReference>
<evidence type="ECO:0000313" key="3">
    <source>
        <dbReference type="Proteomes" id="UP000000379"/>
    </source>
</evidence>
<reference evidence="3" key="1">
    <citation type="submission" date="2010-05" db="EMBL/GenBank/DDBJ databases">
        <title>The complete genome of Truepera radiovictris DSM 17093.</title>
        <authorList>
            <consortium name="US DOE Joint Genome Institute (JGI-PGF)"/>
            <person name="Lucas S."/>
            <person name="Copeland A."/>
            <person name="Lapidus A."/>
            <person name="Glavina del Rio T."/>
            <person name="Dalin E."/>
            <person name="Tice H."/>
            <person name="Bruce D."/>
            <person name="Goodwin L."/>
            <person name="Pitluck S."/>
            <person name="Kyrpides N."/>
            <person name="Mavromatis K."/>
            <person name="Ovchinnikova G."/>
            <person name="Munk A.C."/>
            <person name="Detter J.C."/>
            <person name="Han C."/>
            <person name="Tapia R."/>
            <person name="Land M."/>
            <person name="Hauser L."/>
            <person name="Markowitz V."/>
            <person name="Cheng J.-F."/>
            <person name="Hugenholtz P."/>
            <person name="Woyke T."/>
            <person name="Wu D."/>
            <person name="Tindall B."/>
            <person name="Pomrenke H.G."/>
            <person name="Brambilla E."/>
            <person name="Klenk H.-P."/>
            <person name="Eisen J.A."/>
        </authorList>
    </citation>
    <scope>NUCLEOTIDE SEQUENCE [LARGE SCALE GENOMIC DNA]</scope>
    <source>
        <strain evidence="3">DSM 17093 / CIP 108686 / LMG 22925 / RQ-24</strain>
    </source>
</reference>
<evidence type="ECO:0000256" key="1">
    <source>
        <dbReference type="PIRSR" id="PIRSR016184-1"/>
    </source>
</evidence>
<evidence type="ECO:0000313" key="2">
    <source>
        <dbReference type="EMBL" id="ADI14556.1"/>
    </source>
</evidence>
<dbReference type="NCBIfam" id="TIGR00654">
    <property type="entry name" value="PhzF_family"/>
    <property type="match status" value="1"/>
</dbReference>
<reference evidence="2 3" key="2">
    <citation type="journal article" date="2011" name="Stand. Genomic Sci.">
        <title>Complete genome sequence of Truepera radiovictrix type strain (RQ-24).</title>
        <authorList>
            <person name="Ivanova N."/>
            <person name="Rohde C."/>
            <person name="Munk C."/>
            <person name="Nolan M."/>
            <person name="Lucas S."/>
            <person name="Del Rio T.G."/>
            <person name="Tice H."/>
            <person name="Deshpande S."/>
            <person name="Cheng J.F."/>
            <person name="Tapia R."/>
            <person name="Han C."/>
            <person name="Goodwin L."/>
            <person name="Pitluck S."/>
            <person name="Liolios K."/>
            <person name="Mavromatis K."/>
            <person name="Mikhailova N."/>
            <person name="Pati A."/>
            <person name="Chen A."/>
            <person name="Palaniappan K."/>
            <person name="Land M."/>
            <person name="Hauser L."/>
            <person name="Chang Y.J."/>
            <person name="Jeffries C.D."/>
            <person name="Brambilla E."/>
            <person name="Rohde M."/>
            <person name="Goker M."/>
            <person name="Tindall B.J."/>
            <person name="Woyke T."/>
            <person name="Bristow J."/>
            <person name="Eisen J.A."/>
            <person name="Markowitz V."/>
            <person name="Hugenholtz P."/>
            <person name="Kyrpides N.C."/>
            <person name="Klenk H.P."/>
            <person name="Lapidus A."/>
        </authorList>
    </citation>
    <scope>NUCLEOTIDE SEQUENCE [LARGE SCALE GENOMIC DNA]</scope>
    <source>
        <strain evidence="3">DSM 17093 / CIP 108686 / LMG 22925 / RQ-24</strain>
    </source>
</reference>
<dbReference type="InterPro" id="IPR003719">
    <property type="entry name" value="Phenazine_PhzF-like"/>
</dbReference>
<dbReference type="RefSeq" id="WP_013177924.1">
    <property type="nucleotide sequence ID" value="NC_014221.1"/>
</dbReference>
<dbReference type="GO" id="GO:0005737">
    <property type="term" value="C:cytoplasm"/>
    <property type="evidence" value="ECO:0007669"/>
    <property type="project" value="TreeGrafter"/>
</dbReference>
<dbReference type="AlphaFoldDB" id="D7CX48"/>
<dbReference type="Pfam" id="PF02567">
    <property type="entry name" value="PhzC-PhzF"/>
    <property type="match status" value="1"/>
</dbReference>
<dbReference type="SUPFAM" id="SSF54506">
    <property type="entry name" value="Diaminopimelate epimerase-like"/>
    <property type="match status" value="1"/>
</dbReference>
<keyword evidence="3" id="KW-1185">Reference proteome</keyword>
<gene>
    <name evidence="2" type="ordered locus">Trad_1434</name>
</gene>
<proteinExistence type="predicted"/>
<dbReference type="PANTHER" id="PTHR13774:SF32">
    <property type="entry name" value="ANTISENSE-ENHANCING SEQUENCE 1"/>
    <property type="match status" value="1"/>
</dbReference>